<evidence type="ECO:0000313" key="4">
    <source>
        <dbReference type="Proteomes" id="UP000186015"/>
    </source>
</evidence>
<dbReference type="Gene3D" id="3.40.50.1820">
    <property type="entry name" value="alpha/beta hydrolase"/>
    <property type="match status" value="1"/>
</dbReference>
<accession>A0A1H7P0R7</accession>
<evidence type="ECO:0000256" key="1">
    <source>
        <dbReference type="ARBA" id="ARBA00022801"/>
    </source>
</evidence>
<sequence>MTDVNERSRIFREMCLKADTERDKGLTTPENIARFDDIPYGTDEKWQILDVYRPKSAEGEKLPVIVSIHGGGWVYGSKEIYQFYCMDLAQRGFVVVNFTYRLAPENRFPASLEDTNTVFAWIRDNAEKYGFDLGNVFAVGDSAGAFCLSVYACILTNSVLAAEFGKYFSPADVELKGIGLNCGLFTTADYDESLEAYLPKEPSEHAEVLRMLDAVSHITPDFPPAYILTANADFLVDAPAVLIPVLAKNGVKYESKVYGTNESPLFHVFHCDIKTEAATHANDDECGFFRGLM</sequence>
<feature type="domain" description="BD-FAE-like" evidence="2">
    <location>
        <begin position="49"/>
        <end position="237"/>
    </location>
</feature>
<proteinExistence type="predicted"/>
<protein>
    <submittedName>
        <fullName evidence="3">Acetyl esterase/lipase</fullName>
    </submittedName>
</protein>
<dbReference type="InterPro" id="IPR050300">
    <property type="entry name" value="GDXG_lipolytic_enzyme"/>
</dbReference>
<dbReference type="GO" id="GO:0016787">
    <property type="term" value="F:hydrolase activity"/>
    <property type="evidence" value="ECO:0007669"/>
    <property type="project" value="UniProtKB-KW"/>
</dbReference>
<gene>
    <name evidence="3" type="ORF">SAMN05216469_11823</name>
</gene>
<evidence type="ECO:0000259" key="2">
    <source>
        <dbReference type="Pfam" id="PF20434"/>
    </source>
</evidence>
<evidence type="ECO:0000313" key="3">
    <source>
        <dbReference type="EMBL" id="SEL29363.1"/>
    </source>
</evidence>
<dbReference type="InterPro" id="IPR049492">
    <property type="entry name" value="BD-FAE-like_dom"/>
</dbReference>
<keyword evidence="1" id="KW-0378">Hydrolase</keyword>
<dbReference type="Pfam" id="PF20434">
    <property type="entry name" value="BD-FAE"/>
    <property type="match status" value="1"/>
</dbReference>
<dbReference type="SUPFAM" id="SSF53474">
    <property type="entry name" value="alpha/beta-Hydrolases"/>
    <property type="match status" value="1"/>
</dbReference>
<name>A0A1H7P0R7_RUMAL</name>
<dbReference type="AlphaFoldDB" id="A0A1H7P0R7"/>
<dbReference type="InterPro" id="IPR029058">
    <property type="entry name" value="AB_hydrolase_fold"/>
</dbReference>
<dbReference type="PANTHER" id="PTHR48081">
    <property type="entry name" value="AB HYDROLASE SUPERFAMILY PROTEIN C4A8.06C"/>
    <property type="match status" value="1"/>
</dbReference>
<dbReference type="EMBL" id="FOAT01000018">
    <property type="protein sequence ID" value="SEL29363.1"/>
    <property type="molecule type" value="Genomic_DNA"/>
</dbReference>
<dbReference type="RefSeq" id="WP_242940256.1">
    <property type="nucleotide sequence ID" value="NZ_FOAT01000018.1"/>
</dbReference>
<dbReference type="Proteomes" id="UP000186015">
    <property type="component" value="Unassembled WGS sequence"/>
</dbReference>
<reference evidence="3 4" key="1">
    <citation type="submission" date="2016-10" db="EMBL/GenBank/DDBJ databases">
        <authorList>
            <person name="de Groot N.N."/>
        </authorList>
    </citation>
    <scope>NUCLEOTIDE SEQUENCE [LARGE SCALE GENOMIC DNA]</scope>
    <source>
        <strain evidence="3 4">KH2T6</strain>
    </source>
</reference>
<organism evidence="3 4">
    <name type="scientific">Ruminococcus albus</name>
    <dbReference type="NCBI Taxonomy" id="1264"/>
    <lineage>
        <taxon>Bacteria</taxon>
        <taxon>Bacillati</taxon>
        <taxon>Bacillota</taxon>
        <taxon>Clostridia</taxon>
        <taxon>Eubacteriales</taxon>
        <taxon>Oscillospiraceae</taxon>
        <taxon>Ruminococcus</taxon>
    </lineage>
</organism>